<protein>
    <submittedName>
        <fullName evidence="1">Uncharacterized protein</fullName>
    </submittedName>
</protein>
<name>A0A371H2V6_MUCPR</name>
<dbReference type="EMBL" id="QJKJ01003727">
    <property type="protein sequence ID" value="RDX97154.1"/>
    <property type="molecule type" value="Genomic_DNA"/>
</dbReference>
<accession>A0A371H2V6</accession>
<dbReference type="AlphaFoldDB" id="A0A371H2V6"/>
<sequence length="82" mass="8902">MKKPFVSYHFYSNSGTSSQEWGKHAHMIILLALGNKGVTVNVGSGGIIVIDEVLLSVERQIGHVGECSKRTTRGFVTTHSVC</sequence>
<gene>
    <name evidence="1" type="ORF">CR513_20107</name>
</gene>
<dbReference type="Proteomes" id="UP000257109">
    <property type="component" value="Unassembled WGS sequence"/>
</dbReference>
<evidence type="ECO:0000313" key="1">
    <source>
        <dbReference type="EMBL" id="RDX97154.1"/>
    </source>
</evidence>
<keyword evidence="2" id="KW-1185">Reference proteome</keyword>
<reference evidence="1" key="1">
    <citation type="submission" date="2018-05" db="EMBL/GenBank/DDBJ databases">
        <title>Draft genome of Mucuna pruriens seed.</title>
        <authorList>
            <person name="Nnadi N.E."/>
            <person name="Vos R."/>
            <person name="Hasami M.H."/>
            <person name="Devisetty U.K."/>
            <person name="Aguiy J.C."/>
        </authorList>
    </citation>
    <scope>NUCLEOTIDE SEQUENCE [LARGE SCALE GENOMIC DNA]</scope>
    <source>
        <strain evidence="1">JCA_2017</strain>
    </source>
</reference>
<evidence type="ECO:0000313" key="2">
    <source>
        <dbReference type="Proteomes" id="UP000257109"/>
    </source>
</evidence>
<proteinExistence type="predicted"/>
<organism evidence="1 2">
    <name type="scientific">Mucuna pruriens</name>
    <name type="common">Velvet bean</name>
    <name type="synonym">Dolichos pruriens</name>
    <dbReference type="NCBI Taxonomy" id="157652"/>
    <lineage>
        <taxon>Eukaryota</taxon>
        <taxon>Viridiplantae</taxon>
        <taxon>Streptophyta</taxon>
        <taxon>Embryophyta</taxon>
        <taxon>Tracheophyta</taxon>
        <taxon>Spermatophyta</taxon>
        <taxon>Magnoliopsida</taxon>
        <taxon>eudicotyledons</taxon>
        <taxon>Gunneridae</taxon>
        <taxon>Pentapetalae</taxon>
        <taxon>rosids</taxon>
        <taxon>fabids</taxon>
        <taxon>Fabales</taxon>
        <taxon>Fabaceae</taxon>
        <taxon>Papilionoideae</taxon>
        <taxon>50 kb inversion clade</taxon>
        <taxon>NPAAA clade</taxon>
        <taxon>indigoferoid/millettioid clade</taxon>
        <taxon>Phaseoleae</taxon>
        <taxon>Mucuna</taxon>
    </lineage>
</organism>
<dbReference type="OrthoDB" id="298012at2759"/>
<comment type="caution">
    <text evidence="1">The sequence shown here is derived from an EMBL/GenBank/DDBJ whole genome shotgun (WGS) entry which is preliminary data.</text>
</comment>
<feature type="non-terminal residue" evidence="1">
    <location>
        <position position="1"/>
    </location>
</feature>